<proteinExistence type="predicted"/>
<accession>A0A6G8F3A0</accession>
<organism evidence="1">
    <name type="scientific">uncultured Alphaproteobacteria bacterium</name>
    <dbReference type="NCBI Taxonomy" id="91750"/>
    <lineage>
        <taxon>Bacteria</taxon>
        <taxon>Pseudomonadati</taxon>
        <taxon>Pseudomonadota</taxon>
        <taxon>Alphaproteobacteria</taxon>
        <taxon>environmental samples</taxon>
    </lineage>
</organism>
<reference evidence="1" key="1">
    <citation type="journal article" date="2020" name="J. ISSAAS">
        <title>Lactobacilli and other gastrointestinal microbiota of Peromyscus leucopus, reservoir host for agents of Lyme disease and other zoonoses in North America.</title>
        <authorList>
            <person name="Milovic A."/>
            <person name="Bassam K."/>
            <person name="Shao H."/>
            <person name="Chatzistamou I."/>
            <person name="Tufts D.M."/>
            <person name="Diuk-Wasser M."/>
            <person name="Barbour A.G."/>
        </authorList>
    </citation>
    <scope>NUCLEOTIDE SEQUENCE</scope>
    <source>
        <strain evidence="1">LL90</strain>
    </source>
</reference>
<dbReference type="AlphaFoldDB" id="A0A6G8F3A0"/>
<gene>
    <name evidence="1" type="ORF">PlAlph_6610</name>
</gene>
<sequence length="146" mass="15934">MAHYSTDDKQTMLLAAQARNKSRLQELINFAKLSGFTKLGIANCRGVQPYADKLRDLLLEAGFEVFSISCKDSGLNGAEIDEVLSGPSCDPVSQAEYLNACQTELNIEVGLCLGHGLLFSSHSHALVTTFLVKDFATKHKTVENLE</sequence>
<evidence type="ECO:0008006" key="2">
    <source>
        <dbReference type="Google" id="ProtNLM"/>
    </source>
</evidence>
<name>A0A6G8F3A0_9PROT</name>
<protein>
    <recommendedName>
        <fullName evidence="2">DUF1847 domain-containing protein</fullName>
    </recommendedName>
</protein>
<dbReference type="InterPro" id="IPR014997">
    <property type="entry name" value="DUF1847"/>
</dbReference>
<dbReference type="Pfam" id="PF08901">
    <property type="entry name" value="DUF1847"/>
    <property type="match status" value="1"/>
</dbReference>
<dbReference type="EMBL" id="MN990732">
    <property type="protein sequence ID" value="QIM10769.1"/>
    <property type="molecule type" value="Genomic_DNA"/>
</dbReference>
<evidence type="ECO:0000313" key="1">
    <source>
        <dbReference type="EMBL" id="QIM10769.1"/>
    </source>
</evidence>